<comment type="caution">
    <text evidence="2">The sequence shown here is derived from an EMBL/GenBank/DDBJ whole genome shotgun (WGS) entry which is preliminary data.</text>
</comment>
<sequence>MPLDLIMLVTMKMELIRMRLIVDQVGRINHASVALDGITVLVGANNTGKSSLGKSLFALIDSFRDFPAEKHRQMHRSIRNRLRLFLTADVSYRDNLYRLSSRVADDLTDVLFTIYHDNNDNLSLEQVSEVFSRYQIDTNQPRFPREKWSEEDLSNLTRKIHDIQQTAEIRERIARLLALKDDDFASEFISSTFRGMFDGQVTNLITGAENAHVKLLNHDRSIAEAIIPRNGQAKAVVRLDRQLRAIILDDPRIADDVFGRGAMGSGIRGRNVFGSYEYERLSWQHLADEHMKDSFPEEQEVDSDSTVADMILTQQDVDVALQRLNQAYPGKIIRGEMNSTVLSDNAPVKDPVHLANASMGSKAMMLIRYLFEEGKLHEGDFLILDEPEIHLHPHWQISYARFIVTVAQRLGVRILIATHSPYFLQALVDYSRLHEFTKQTVVYSSVMQQDETISFKQEDESGIARIFMDMAAPFIQIEQDIANGLVG</sequence>
<dbReference type="AlphaFoldDB" id="A0A087D7Q0"/>
<dbReference type="Pfam" id="PF13304">
    <property type="entry name" value="AAA_21"/>
    <property type="match status" value="1"/>
</dbReference>
<accession>A0A087D7Q0</accession>
<gene>
    <name evidence="2" type="ORF">BISA_2305</name>
</gene>
<dbReference type="Proteomes" id="UP000029066">
    <property type="component" value="Unassembled WGS sequence"/>
</dbReference>
<dbReference type="EMBL" id="JGZN01000015">
    <property type="protein sequence ID" value="KFI91550.1"/>
    <property type="molecule type" value="Genomic_DNA"/>
</dbReference>
<dbReference type="CDD" id="cd00267">
    <property type="entry name" value="ABC_ATPase"/>
    <property type="match status" value="1"/>
</dbReference>
<dbReference type="GO" id="GO:0016887">
    <property type="term" value="F:ATP hydrolysis activity"/>
    <property type="evidence" value="ECO:0007669"/>
    <property type="project" value="InterPro"/>
</dbReference>
<dbReference type="GO" id="GO:0005524">
    <property type="term" value="F:ATP binding"/>
    <property type="evidence" value="ECO:0007669"/>
    <property type="project" value="UniProtKB-KW"/>
</dbReference>
<protein>
    <submittedName>
        <fullName evidence="2">Putative ABC transporter ATP-binding protein</fullName>
    </submittedName>
</protein>
<evidence type="ECO:0000259" key="1">
    <source>
        <dbReference type="Pfam" id="PF13304"/>
    </source>
</evidence>
<evidence type="ECO:0000313" key="3">
    <source>
        <dbReference type="Proteomes" id="UP000029066"/>
    </source>
</evidence>
<dbReference type="InterPro" id="IPR051396">
    <property type="entry name" value="Bact_Antivir_Def_Nuclease"/>
</dbReference>
<dbReference type="InterPro" id="IPR027417">
    <property type="entry name" value="P-loop_NTPase"/>
</dbReference>
<reference evidence="2 3" key="1">
    <citation type="submission" date="2014-03" db="EMBL/GenBank/DDBJ databases">
        <title>Genomics of Bifidobacteria.</title>
        <authorList>
            <person name="Ventura M."/>
            <person name="Milani C."/>
            <person name="Lugli G.A."/>
        </authorList>
    </citation>
    <scope>NUCLEOTIDE SEQUENCE [LARGE SCALE GENOMIC DNA]</scope>
    <source>
        <strain evidence="2 3">DSM 23967</strain>
    </source>
</reference>
<proteinExistence type="predicted"/>
<dbReference type="PANTHER" id="PTHR43581">
    <property type="entry name" value="ATP/GTP PHOSPHATASE"/>
    <property type="match status" value="1"/>
</dbReference>
<dbReference type="PANTHER" id="PTHR43581:SF2">
    <property type="entry name" value="EXCINUCLEASE ATPASE SUBUNIT"/>
    <property type="match status" value="1"/>
</dbReference>
<dbReference type="SUPFAM" id="SSF52540">
    <property type="entry name" value="P-loop containing nucleoside triphosphate hydrolases"/>
    <property type="match status" value="1"/>
</dbReference>
<dbReference type="Gene3D" id="3.40.50.300">
    <property type="entry name" value="P-loop containing nucleotide triphosphate hydrolases"/>
    <property type="match status" value="2"/>
</dbReference>
<organism evidence="2 3">
    <name type="scientific">Bifidobacterium saguini DSM 23967</name>
    <dbReference type="NCBI Taxonomy" id="1437607"/>
    <lineage>
        <taxon>Bacteria</taxon>
        <taxon>Bacillati</taxon>
        <taxon>Actinomycetota</taxon>
        <taxon>Actinomycetes</taxon>
        <taxon>Bifidobacteriales</taxon>
        <taxon>Bifidobacteriaceae</taxon>
        <taxon>Bifidobacterium</taxon>
    </lineage>
</organism>
<keyword evidence="2" id="KW-0547">Nucleotide-binding</keyword>
<name>A0A087D7Q0_9BIFI</name>
<keyword evidence="2" id="KW-0067">ATP-binding</keyword>
<evidence type="ECO:0000313" key="2">
    <source>
        <dbReference type="EMBL" id="KFI91550.1"/>
    </source>
</evidence>
<feature type="domain" description="ATPase AAA-type core" evidence="1">
    <location>
        <begin position="348"/>
        <end position="424"/>
    </location>
</feature>
<dbReference type="InterPro" id="IPR003959">
    <property type="entry name" value="ATPase_AAA_core"/>
</dbReference>